<dbReference type="SUPFAM" id="SSF53474">
    <property type="entry name" value="alpha/beta-Hydrolases"/>
    <property type="match status" value="1"/>
</dbReference>
<name>A0A246DX57_9HYPH</name>
<gene>
    <name evidence="2" type="ORF">B5E41_10785</name>
</gene>
<dbReference type="InterPro" id="IPR000073">
    <property type="entry name" value="AB_hydrolase_1"/>
</dbReference>
<dbReference type="EMBL" id="MXPU01000006">
    <property type="protein sequence ID" value="OWO94891.1"/>
    <property type="molecule type" value="Genomic_DNA"/>
</dbReference>
<feature type="domain" description="AB hydrolase-1" evidence="1">
    <location>
        <begin position="35"/>
        <end position="266"/>
    </location>
</feature>
<dbReference type="Proteomes" id="UP000197269">
    <property type="component" value="Unassembled WGS sequence"/>
</dbReference>
<organism evidence="2 3">
    <name type="scientific">Rhizobium esperanzae</name>
    <dbReference type="NCBI Taxonomy" id="1967781"/>
    <lineage>
        <taxon>Bacteria</taxon>
        <taxon>Pseudomonadati</taxon>
        <taxon>Pseudomonadota</taxon>
        <taxon>Alphaproteobacteria</taxon>
        <taxon>Hyphomicrobiales</taxon>
        <taxon>Rhizobiaceae</taxon>
        <taxon>Rhizobium/Agrobacterium group</taxon>
        <taxon>Rhizobium</taxon>
    </lineage>
</organism>
<dbReference type="GO" id="GO:0016787">
    <property type="term" value="F:hydrolase activity"/>
    <property type="evidence" value="ECO:0007669"/>
    <property type="project" value="UniProtKB-KW"/>
</dbReference>
<evidence type="ECO:0000313" key="3">
    <source>
        <dbReference type="Proteomes" id="UP000197269"/>
    </source>
</evidence>
<accession>A0A246DX57</accession>
<dbReference type="PANTHER" id="PTHR43689">
    <property type="entry name" value="HYDROLASE"/>
    <property type="match status" value="1"/>
</dbReference>
<dbReference type="Pfam" id="PF12697">
    <property type="entry name" value="Abhydrolase_6"/>
    <property type="match status" value="1"/>
</dbReference>
<sequence length="297" mass="32643">MLKQQAFCPRIGTIYQFDKQQVHVLESGDLSARPILVLHGCGSLAEEVLIPFAQSTFRMVAPDRPGYGFSSPLPLAERGPIGQSFWLERLIDAMDLHCVSIVAHSIGSAPALHLAARRPELVNGLLLISPCCRPVPPKPLPILRASVAPVVGSLIRQHVISRWAAFFLDRGLRSSSFPNTLPPQLSVLPAAHMVNPGAIETMANELRAFNKDMELLPKLPGNLPLHVLFGSEDRIVQPAWHIDGLRQKHPRPMIRVIEGVGHLPHHVVPAVARQMLSDLVRERAQQSSKRQHLAGVA</sequence>
<dbReference type="PANTHER" id="PTHR43689:SF8">
    <property type="entry name" value="ALPHA_BETA-HYDROLASES SUPERFAMILY PROTEIN"/>
    <property type="match status" value="1"/>
</dbReference>
<dbReference type="Gene3D" id="3.40.50.1820">
    <property type="entry name" value="alpha/beta hydrolase"/>
    <property type="match status" value="1"/>
</dbReference>
<dbReference type="RefSeq" id="WP_088393442.1">
    <property type="nucleotide sequence ID" value="NZ_MXPU01000006.1"/>
</dbReference>
<dbReference type="InterPro" id="IPR029058">
    <property type="entry name" value="AB_hydrolase_fold"/>
</dbReference>
<comment type="caution">
    <text evidence="2">The sequence shown here is derived from an EMBL/GenBank/DDBJ whole genome shotgun (WGS) entry which is preliminary data.</text>
</comment>
<dbReference type="InterPro" id="IPR000639">
    <property type="entry name" value="Epox_hydrolase-like"/>
</dbReference>
<dbReference type="AlphaFoldDB" id="A0A246DX57"/>
<dbReference type="PRINTS" id="PR00111">
    <property type="entry name" value="ABHYDROLASE"/>
</dbReference>
<dbReference type="PRINTS" id="PR00412">
    <property type="entry name" value="EPOXHYDRLASE"/>
</dbReference>
<evidence type="ECO:0000313" key="2">
    <source>
        <dbReference type="EMBL" id="OWO94891.1"/>
    </source>
</evidence>
<keyword evidence="2" id="KW-0378">Hydrolase</keyword>
<proteinExistence type="predicted"/>
<evidence type="ECO:0000259" key="1">
    <source>
        <dbReference type="Pfam" id="PF12697"/>
    </source>
</evidence>
<reference evidence="2 3" key="1">
    <citation type="submission" date="2017-03" db="EMBL/GenBank/DDBJ databases">
        <title>Genome of strain Rhizobium sp. CNPSo 668.</title>
        <authorList>
            <person name="Ribeiro R."/>
        </authorList>
    </citation>
    <scope>NUCLEOTIDE SEQUENCE [LARGE SCALE GENOMIC DNA]</scope>
    <source>
        <strain evidence="2 3">CNPSo 668</strain>
    </source>
</reference>
<protein>
    <submittedName>
        <fullName evidence="2">Alpha/beta hydrolase</fullName>
    </submittedName>
</protein>